<dbReference type="Pfam" id="PF10618">
    <property type="entry name" value="Tail_tube"/>
    <property type="match status" value="1"/>
</dbReference>
<evidence type="ECO:0000313" key="1">
    <source>
        <dbReference type="EMBL" id="SMF48269.1"/>
    </source>
</evidence>
<dbReference type="AlphaFoldDB" id="A0A1X7FAA5"/>
<sequence length="122" mass="12932">MADTTRRLAGVCYLTVDGTTYMLSADLAYSPSTVRRETITGMDGIHGYKETPVAGYISGTLRDAGSLSVAAFNAMTNVTVVAELANGKVVSARNAWTVDVQEVKAAEGTFDVKFESAQVEEA</sequence>
<gene>
    <name evidence="1" type="ORF">SAMN02982917_2362</name>
</gene>
<dbReference type="OrthoDB" id="5463544at2"/>
<evidence type="ECO:0000313" key="2">
    <source>
        <dbReference type="Proteomes" id="UP000192936"/>
    </source>
</evidence>
<dbReference type="EMBL" id="FXAK01000005">
    <property type="protein sequence ID" value="SMF48269.1"/>
    <property type="molecule type" value="Genomic_DNA"/>
</dbReference>
<reference evidence="1 2" key="1">
    <citation type="submission" date="2017-04" db="EMBL/GenBank/DDBJ databases">
        <authorList>
            <person name="Afonso C.L."/>
            <person name="Miller P.J."/>
            <person name="Scott M.A."/>
            <person name="Spackman E."/>
            <person name="Goraichik I."/>
            <person name="Dimitrov K.M."/>
            <person name="Suarez D.L."/>
            <person name="Swayne D.E."/>
        </authorList>
    </citation>
    <scope>NUCLEOTIDE SEQUENCE [LARGE SCALE GENOMIC DNA]</scope>
    <source>
        <strain evidence="1 2">A2P</strain>
    </source>
</reference>
<name>A0A1X7FAA5_9PROT</name>
<organism evidence="1 2">
    <name type="scientific">Azospirillum oryzae</name>
    <dbReference type="NCBI Taxonomy" id="286727"/>
    <lineage>
        <taxon>Bacteria</taxon>
        <taxon>Pseudomonadati</taxon>
        <taxon>Pseudomonadota</taxon>
        <taxon>Alphaproteobacteria</taxon>
        <taxon>Rhodospirillales</taxon>
        <taxon>Azospirillaceae</taxon>
        <taxon>Azospirillum</taxon>
    </lineage>
</organism>
<protein>
    <submittedName>
        <fullName evidence="1">Phage tail tube protein</fullName>
    </submittedName>
</protein>
<dbReference type="InterPro" id="IPR019596">
    <property type="entry name" value="Phage_Mu_GpM_tail_tub"/>
</dbReference>
<accession>A0A1X7FAA5</accession>
<dbReference type="Proteomes" id="UP000192936">
    <property type="component" value="Unassembled WGS sequence"/>
</dbReference>
<proteinExistence type="predicted"/>
<dbReference type="STRING" id="286727.SAMN02982917_2362"/>
<dbReference type="RefSeq" id="WP_085085483.1">
    <property type="nucleotide sequence ID" value="NZ_FXAK01000005.1"/>
</dbReference>